<name>A0A0R1JSR3_9LACO</name>
<dbReference type="PATRIC" id="fig|1291734.4.peg.1456"/>
<protein>
    <recommendedName>
        <fullName evidence="1">RNA polymerase sigma-70 region 4 domain-containing protein</fullName>
    </recommendedName>
</protein>
<dbReference type="Gene3D" id="1.20.140.160">
    <property type="match status" value="1"/>
</dbReference>
<dbReference type="GO" id="GO:0003700">
    <property type="term" value="F:DNA-binding transcription factor activity"/>
    <property type="evidence" value="ECO:0007669"/>
    <property type="project" value="InterPro"/>
</dbReference>
<organism evidence="2 3">
    <name type="scientific">Lacticaseibacillus nasuensis JCM 17158</name>
    <dbReference type="NCBI Taxonomy" id="1291734"/>
    <lineage>
        <taxon>Bacteria</taxon>
        <taxon>Bacillati</taxon>
        <taxon>Bacillota</taxon>
        <taxon>Bacilli</taxon>
        <taxon>Lactobacillales</taxon>
        <taxon>Lactobacillaceae</taxon>
        <taxon>Lacticaseibacillus</taxon>
    </lineage>
</organism>
<proteinExistence type="predicted"/>
<evidence type="ECO:0000259" key="1">
    <source>
        <dbReference type="Pfam" id="PF04545"/>
    </source>
</evidence>
<dbReference type="InterPro" id="IPR013324">
    <property type="entry name" value="RNA_pol_sigma_r3/r4-like"/>
</dbReference>
<evidence type="ECO:0000313" key="3">
    <source>
        <dbReference type="Proteomes" id="UP000051804"/>
    </source>
</evidence>
<keyword evidence="3" id="KW-1185">Reference proteome</keyword>
<dbReference type="InterPro" id="IPR007630">
    <property type="entry name" value="RNA_pol_sigma70_r4"/>
</dbReference>
<dbReference type="Proteomes" id="UP000051804">
    <property type="component" value="Unassembled WGS sequence"/>
</dbReference>
<comment type="caution">
    <text evidence="2">The sequence shown here is derived from an EMBL/GenBank/DDBJ whole genome shotgun (WGS) entry which is preliminary data.</text>
</comment>
<dbReference type="RefSeq" id="WP_054723202.1">
    <property type="nucleotide sequence ID" value="NZ_AZDJ01000002.1"/>
</dbReference>
<dbReference type="SUPFAM" id="SSF88659">
    <property type="entry name" value="Sigma3 and sigma4 domains of RNA polymerase sigma factors"/>
    <property type="match status" value="1"/>
</dbReference>
<accession>A0A0R1JSR3</accession>
<sequence>MRSYERAFAFYLAHMGVVVAAVKRLGISPHTAEFDDVVADGMLIYVDYYRRYQDHISTVEEVKQFNQIAGFVVFRTLLRRREDMRKRQQADAERPIDPLAPTVVPSVEADVAVSAALVDFIASLTSEERQVLSQLYDEDSTLAAIPKKLGISMYRVRQIRRSLQKKYVASLHRQH</sequence>
<gene>
    <name evidence="2" type="ORF">FD02_GL001415</name>
</gene>
<reference evidence="2 3" key="1">
    <citation type="journal article" date="2015" name="Genome Announc.">
        <title>Expanding the biotechnology potential of lactobacilli through comparative genomics of 213 strains and associated genera.</title>
        <authorList>
            <person name="Sun Z."/>
            <person name="Harris H.M."/>
            <person name="McCann A."/>
            <person name="Guo C."/>
            <person name="Argimon S."/>
            <person name="Zhang W."/>
            <person name="Yang X."/>
            <person name="Jeffery I.B."/>
            <person name="Cooney J.C."/>
            <person name="Kagawa T.F."/>
            <person name="Liu W."/>
            <person name="Song Y."/>
            <person name="Salvetti E."/>
            <person name="Wrobel A."/>
            <person name="Rasinkangas P."/>
            <person name="Parkhill J."/>
            <person name="Rea M.C."/>
            <person name="O'Sullivan O."/>
            <person name="Ritari J."/>
            <person name="Douillard F.P."/>
            <person name="Paul Ross R."/>
            <person name="Yang R."/>
            <person name="Briner A.E."/>
            <person name="Felis G.E."/>
            <person name="de Vos W.M."/>
            <person name="Barrangou R."/>
            <person name="Klaenhammer T.R."/>
            <person name="Caufield P.W."/>
            <person name="Cui Y."/>
            <person name="Zhang H."/>
            <person name="O'Toole P.W."/>
        </authorList>
    </citation>
    <scope>NUCLEOTIDE SEQUENCE [LARGE SCALE GENOMIC DNA]</scope>
    <source>
        <strain evidence="2 3">JCM 17158</strain>
    </source>
</reference>
<evidence type="ECO:0000313" key="2">
    <source>
        <dbReference type="EMBL" id="KRK74091.1"/>
    </source>
</evidence>
<dbReference type="Pfam" id="PF04545">
    <property type="entry name" value="Sigma70_r4"/>
    <property type="match status" value="1"/>
</dbReference>
<dbReference type="AlphaFoldDB" id="A0A0R1JSR3"/>
<feature type="domain" description="RNA polymerase sigma-70 region 4" evidence="1">
    <location>
        <begin position="121"/>
        <end position="160"/>
    </location>
</feature>
<dbReference type="GO" id="GO:0006352">
    <property type="term" value="P:DNA-templated transcription initiation"/>
    <property type="evidence" value="ECO:0007669"/>
    <property type="project" value="InterPro"/>
</dbReference>
<dbReference type="EMBL" id="AZDJ01000002">
    <property type="protein sequence ID" value="KRK74091.1"/>
    <property type="molecule type" value="Genomic_DNA"/>
</dbReference>